<evidence type="ECO:0000259" key="6">
    <source>
        <dbReference type="PROSITE" id="PS51192"/>
    </source>
</evidence>
<evidence type="ECO:0000313" key="8">
    <source>
        <dbReference type="Proteomes" id="UP000240880"/>
    </source>
</evidence>
<keyword evidence="5" id="KW-0051">Antiviral defense</keyword>
<dbReference type="Pfam" id="PF00270">
    <property type="entry name" value="DEAD"/>
    <property type="match status" value="1"/>
</dbReference>
<dbReference type="GO" id="GO:0036297">
    <property type="term" value="P:interstrand cross-link repair"/>
    <property type="evidence" value="ECO:0007669"/>
    <property type="project" value="TreeGrafter"/>
</dbReference>
<dbReference type="NCBIfam" id="TIGR03158">
    <property type="entry name" value="cas3_cyano"/>
    <property type="match status" value="1"/>
</dbReference>
<dbReference type="PANTHER" id="PTHR47957:SF3">
    <property type="entry name" value="ATP-DEPENDENT HELICASE HRQ1"/>
    <property type="match status" value="1"/>
</dbReference>
<dbReference type="PANTHER" id="PTHR47957">
    <property type="entry name" value="ATP-DEPENDENT HELICASE HRQ1"/>
    <property type="match status" value="1"/>
</dbReference>
<evidence type="ECO:0000256" key="5">
    <source>
        <dbReference type="ARBA" id="ARBA00023118"/>
    </source>
</evidence>
<dbReference type="Gene3D" id="3.40.50.300">
    <property type="entry name" value="P-loop containing nucleotide triphosphate hydrolases"/>
    <property type="match status" value="2"/>
</dbReference>
<dbReference type="SUPFAM" id="SSF52540">
    <property type="entry name" value="P-loop containing nucleoside triphosphate hydrolases"/>
    <property type="match status" value="1"/>
</dbReference>
<dbReference type="SMART" id="SM00490">
    <property type="entry name" value="HELICc"/>
    <property type="match status" value="1"/>
</dbReference>
<dbReference type="InterPro" id="IPR001650">
    <property type="entry name" value="Helicase_C-like"/>
</dbReference>
<sequence length="646" mass="72684">MRKVESYKIEKSDESFAGINLRKFQSDVLKSSSPVIVLDAPTGSGKTLAYLVKALKENFGSTVIVYPTNALIFDQLSSIQKLLSALGKRSVLKTLLPDEISEDKSSGDVSLYVVNGETLNALAKSSNTSEGRAWLSIIRSDASPQRIFLTNPEVLYFLFLLKFSESSDLYNGILRPDERHMLVLDEFHLYYGYSLATVYFMLSYIRKRFDQIIFSSATPTELPNFLGSCETIKASPSSTGDTIQHELDFDFQGMSGVTLSTEDISWLSGLVETYYEQSGKKGKADVVVILNSVLTAYWLARELERKYSGLVSEIHGLVPQEERPKPQELKPLVVGTSAVEVGVDFDTSALIFEANNAGSFIQRLGRGGRHSPCKVTAIIPSLLCESFRKQLGDQEPIPRARLIDSVKNTFSNLPLYSDFLNTEGANIILLSIFASWEFKAHERITIKECVDDLSRHLKEGKYILTEELDFKRHDLLKTLQKCEFWGIIKTLGKQMSVRSTLSAFPAFFDLNERAGFDLISLDDLSKVSFSIKTHDEVKKLASKRGKKFPLRFSEYEKIVVVNEILEKSEKPCVSVNREQYSSLPNPLCKFWVQTSHDSEAYKELLQNQPAFLVEEKSDWRLIGLRVCRDGYLILGGDALVAWSVNK</sequence>
<dbReference type="GO" id="GO:0003676">
    <property type="term" value="F:nucleic acid binding"/>
    <property type="evidence" value="ECO:0007669"/>
    <property type="project" value="InterPro"/>
</dbReference>
<dbReference type="InterPro" id="IPR011545">
    <property type="entry name" value="DEAD/DEAH_box_helicase_dom"/>
</dbReference>
<evidence type="ECO:0000313" key="7">
    <source>
        <dbReference type="EMBL" id="PSN83068.1"/>
    </source>
</evidence>
<dbReference type="GO" id="GO:0043138">
    <property type="term" value="F:3'-5' DNA helicase activity"/>
    <property type="evidence" value="ECO:0007669"/>
    <property type="project" value="TreeGrafter"/>
</dbReference>
<dbReference type="AlphaFoldDB" id="A0A2R6A9R3"/>
<organism evidence="7 8">
    <name type="scientific">Candidatus Marsarchaeota G1 archaeon OSP_D</name>
    <dbReference type="NCBI Taxonomy" id="1978155"/>
    <lineage>
        <taxon>Archaea</taxon>
        <taxon>Candidatus Marsarchaeota</taxon>
        <taxon>Candidatus Marsarchaeota group 1</taxon>
    </lineage>
</organism>
<proteinExistence type="predicted"/>
<dbReference type="SMART" id="SM00487">
    <property type="entry name" value="DEXDc"/>
    <property type="match status" value="1"/>
</dbReference>
<accession>A0A2R6A9R3</accession>
<name>A0A2R6A9R3_9ARCH</name>
<dbReference type="InterPro" id="IPR014001">
    <property type="entry name" value="Helicase_ATP-bd"/>
</dbReference>
<evidence type="ECO:0000256" key="4">
    <source>
        <dbReference type="ARBA" id="ARBA00022840"/>
    </source>
</evidence>
<dbReference type="InterPro" id="IPR017575">
    <property type="entry name" value="CRISPR-assoc_helicase_Cas3"/>
</dbReference>
<gene>
    <name evidence="7" type="ORF">B9Q01_06060</name>
</gene>
<dbReference type="Pfam" id="PF22590">
    <property type="entry name" value="Cas3-like_C_2"/>
    <property type="match status" value="1"/>
</dbReference>
<keyword evidence="4" id="KW-0067">ATP-binding</keyword>
<keyword evidence="2" id="KW-0378">Hydrolase</keyword>
<dbReference type="GO" id="GO:0051607">
    <property type="term" value="P:defense response to virus"/>
    <property type="evidence" value="ECO:0007669"/>
    <property type="project" value="UniProtKB-KW"/>
</dbReference>
<dbReference type="EMBL" id="NEXC01000038">
    <property type="protein sequence ID" value="PSN83068.1"/>
    <property type="molecule type" value="Genomic_DNA"/>
</dbReference>
<comment type="caution">
    <text evidence="7">The sequence shown here is derived from an EMBL/GenBank/DDBJ whole genome shotgun (WGS) entry which is preliminary data.</text>
</comment>
<keyword evidence="1" id="KW-0547">Nucleotide-binding</keyword>
<dbReference type="InterPro" id="IPR027417">
    <property type="entry name" value="P-loop_NTPase"/>
</dbReference>
<feature type="domain" description="Helicase ATP-binding" evidence="6">
    <location>
        <begin position="27"/>
        <end position="237"/>
    </location>
</feature>
<dbReference type="GO" id="GO:0016787">
    <property type="term" value="F:hydrolase activity"/>
    <property type="evidence" value="ECO:0007669"/>
    <property type="project" value="UniProtKB-KW"/>
</dbReference>
<dbReference type="Proteomes" id="UP000240880">
    <property type="component" value="Unassembled WGS sequence"/>
</dbReference>
<dbReference type="PROSITE" id="PS51192">
    <property type="entry name" value="HELICASE_ATP_BIND_1"/>
    <property type="match status" value="1"/>
</dbReference>
<dbReference type="InterPro" id="IPR054712">
    <property type="entry name" value="Cas3-like_dom"/>
</dbReference>
<evidence type="ECO:0000256" key="1">
    <source>
        <dbReference type="ARBA" id="ARBA00022741"/>
    </source>
</evidence>
<protein>
    <submittedName>
        <fullName evidence="7">Type I-D CRISPR-associated helicase Cas3</fullName>
    </submittedName>
</protein>
<dbReference type="GO" id="GO:0006289">
    <property type="term" value="P:nucleotide-excision repair"/>
    <property type="evidence" value="ECO:0007669"/>
    <property type="project" value="TreeGrafter"/>
</dbReference>
<evidence type="ECO:0000256" key="2">
    <source>
        <dbReference type="ARBA" id="ARBA00022801"/>
    </source>
</evidence>
<reference evidence="7 8" key="1">
    <citation type="submission" date="2017-04" db="EMBL/GenBank/DDBJ databases">
        <title>Novel microbial lineages endemic to geothermal iron-oxide mats fill important gaps in the evolutionary history of Archaea.</title>
        <authorList>
            <person name="Jay Z.J."/>
            <person name="Beam J.P."/>
            <person name="Dlakic M."/>
            <person name="Rusch D.B."/>
            <person name="Kozubal M.A."/>
            <person name="Inskeep W.P."/>
        </authorList>
    </citation>
    <scope>NUCLEOTIDE SEQUENCE [LARGE SCALE GENOMIC DNA]</scope>
    <source>
        <strain evidence="7">OSP_D</strain>
    </source>
</reference>
<dbReference type="GO" id="GO:0005524">
    <property type="term" value="F:ATP binding"/>
    <property type="evidence" value="ECO:0007669"/>
    <property type="project" value="UniProtKB-KW"/>
</dbReference>
<keyword evidence="3" id="KW-0347">Helicase</keyword>
<evidence type="ECO:0000256" key="3">
    <source>
        <dbReference type="ARBA" id="ARBA00022806"/>
    </source>
</evidence>